<evidence type="ECO:0000256" key="10">
    <source>
        <dbReference type="HAMAP-Rule" id="MF_01486"/>
    </source>
</evidence>
<dbReference type="GO" id="GO:0000724">
    <property type="term" value="P:double-strand break repair via homologous recombination"/>
    <property type="evidence" value="ECO:0007669"/>
    <property type="project" value="UniProtKB-UniRule"/>
</dbReference>
<dbReference type="InterPro" id="IPR013986">
    <property type="entry name" value="DExx_box_DNA_helicase_dom_sf"/>
</dbReference>
<comment type="subunit">
    <text evidence="10">Heterotrimer of RecB, RecC and RecD. All subunits contribute to DNA-binding.</text>
</comment>
<keyword evidence="13" id="KW-1185">Reference proteome</keyword>
<evidence type="ECO:0000256" key="7">
    <source>
        <dbReference type="ARBA" id="ARBA00022840"/>
    </source>
</evidence>
<dbReference type="SUPFAM" id="SSF52540">
    <property type="entry name" value="P-loop containing nucleoside triphosphate hydrolases"/>
    <property type="match status" value="2"/>
</dbReference>
<dbReference type="PANTHER" id="PTHR30591">
    <property type="entry name" value="RECBCD ENZYME SUBUNIT RECC"/>
    <property type="match status" value="1"/>
</dbReference>
<dbReference type="Gene3D" id="1.10.10.990">
    <property type="match status" value="1"/>
</dbReference>
<gene>
    <name evidence="10 12" type="primary">recC</name>
    <name evidence="12" type="ORF">OQ257_05145</name>
</gene>
<dbReference type="RefSeq" id="WP_275217681.1">
    <property type="nucleotide sequence ID" value="NZ_JAPHVQ010000003.1"/>
</dbReference>
<comment type="similarity">
    <text evidence="10">Belongs to the RecC family.</text>
</comment>
<dbReference type="GO" id="GO:0003678">
    <property type="term" value="F:DNA helicase activity"/>
    <property type="evidence" value="ECO:0007669"/>
    <property type="project" value="UniProtKB-UniRule"/>
</dbReference>
<dbReference type="GO" id="GO:0005524">
    <property type="term" value="F:ATP binding"/>
    <property type="evidence" value="ECO:0007669"/>
    <property type="project" value="UniProtKB-UniRule"/>
</dbReference>
<keyword evidence="9 10" id="KW-0234">DNA repair</keyword>
<reference evidence="12" key="2">
    <citation type="journal article" date="2023" name="Pathogens">
        <title>Pathological Features and Genomic Characterization of an Actinobacillus equuli subsp. equuli Bearing Unique Virulence-Associated Genes from an Adult Horse with Pleuropneumonia.</title>
        <authorList>
            <person name="Kamali M."/>
            <person name="Carossino M."/>
            <person name="Del Piero F."/>
            <person name="Peak L."/>
            <person name="Mitchell M.S."/>
            <person name="Willette J."/>
            <person name="Baker R."/>
            <person name="Li F."/>
            <person name="Kenez A."/>
            <person name="Balasuriya U.B.R."/>
            <person name="Go Y.Y."/>
        </authorList>
    </citation>
    <scope>NUCLEOTIDE SEQUENCE</scope>
    <source>
        <strain evidence="12">4524</strain>
    </source>
</reference>
<dbReference type="Gene3D" id="3.40.50.300">
    <property type="entry name" value="P-loop containing nucleotide triphosphate hydrolases"/>
    <property type="match status" value="2"/>
</dbReference>
<keyword evidence="3 10" id="KW-0227">DNA damage</keyword>
<keyword evidence="4 10" id="KW-0378">Hydrolase</keyword>
<evidence type="ECO:0000256" key="6">
    <source>
        <dbReference type="ARBA" id="ARBA00022839"/>
    </source>
</evidence>
<dbReference type="GO" id="GO:0008854">
    <property type="term" value="F:exodeoxyribonuclease V activity"/>
    <property type="evidence" value="ECO:0007669"/>
    <property type="project" value="InterPro"/>
</dbReference>
<dbReference type="NCBIfam" id="TIGR01450">
    <property type="entry name" value="recC"/>
    <property type="match status" value="1"/>
</dbReference>
<dbReference type="EMBL" id="JAPHVQ010000003">
    <property type="protein sequence ID" value="MDE8034550.1"/>
    <property type="molecule type" value="Genomic_DNA"/>
</dbReference>
<keyword evidence="6 10" id="KW-0269">Exonuclease</keyword>
<dbReference type="Pfam" id="PF17946">
    <property type="entry name" value="RecC_C"/>
    <property type="match status" value="1"/>
</dbReference>
<dbReference type="HAMAP" id="MF_01486">
    <property type="entry name" value="RecC"/>
    <property type="match status" value="1"/>
</dbReference>
<evidence type="ECO:0000256" key="9">
    <source>
        <dbReference type="ARBA" id="ARBA00023204"/>
    </source>
</evidence>
<keyword evidence="7 10" id="KW-0067">ATP-binding</keyword>
<evidence type="ECO:0000256" key="1">
    <source>
        <dbReference type="ARBA" id="ARBA00022722"/>
    </source>
</evidence>
<reference evidence="12" key="1">
    <citation type="submission" date="2022-11" db="EMBL/GenBank/DDBJ databases">
        <authorList>
            <person name="Kamali M."/>
            <person name="Peak L."/>
            <person name="Go Y.Y."/>
            <person name="Balasuriya U.B.R."/>
            <person name="Carossino M."/>
        </authorList>
    </citation>
    <scope>NUCLEOTIDE SEQUENCE</scope>
    <source>
        <strain evidence="12">4524</strain>
    </source>
</reference>
<name>A0A9X4G4I5_ACTEU</name>
<dbReference type="GO" id="GO:0009338">
    <property type="term" value="C:exodeoxyribonuclease V complex"/>
    <property type="evidence" value="ECO:0007669"/>
    <property type="project" value="InterPro"/>
</dbReference>
<sequence length="1106" mass="128905">MFTVYHSQKLSSLAEMLIHLQKANPNPNPFSTETILVQSVGMAQWLQMQIADSIGVAGNYDFLFPTSFLWQQYRVLFPSLPKENIFERSSVTWRLIRLIPAHLDTAEFSTLKSYLQQDARQYQLKLYQLSTKIADLFDQYLVYRPHWLVHWENNQLEAVLAEIMHSNAFKVKNEQEILANLQWQAILWNALIDDIKLDSDESLFITSHRAYLQDQYFQKLDNLTAQEKEQLPQRIFIFGISSLPATQLAALKKLSEHCDIHLFFLNPSQEYWGDSVEDSALEKLALKQQLSEADLTDLLEKQGNQLLTMWGKQGREFLAQLVEQEFDYSLDVFDPYIGETNLIKLKNAILAFNNAQTFELDEQDQSLQFHSCHSVMREVEVLHNYLLKLFEQNPTLTPKDIIVMSADIDKYAPYINAVFSRFDHKDPRRIPFTLSDQKATAVDPIISSFLSLLNLKESNFNAEALLDLLDVNAIRSRFRIQSDDIYTLRHWIKEVGIRAGLTTEQQQWQNYNSWQNGLTRLLLGTSLKEENGIWQEAIGFNESYGLASELVGYLCHYLEKLSTWQQFIQTSHSIGVWQQKLTELISDFYQDDGEHFDSLSLLQTTLQAVLEKIEHVRFEDEISIEILALLLQESFNTQQNSLQFLAGKVNFCTLLPMRAIPFKVVCLLGMNEADFPRQHSINSFDLMQYAPKKGDRARRDDDRYLFLEALLSAQEIFYVSYVGQSVTDNKVRLPSVLVAQLLDYIGEHLSESAQQILADKDTANFMLKRHPMTVFSPRNFSYPHISYDKEWLKLFEQNAVQSNFLNGQLTADIPTEINLSELISYISNPIKYFFNRQLGIYFNYNEESIEESEKFTLNALDNYQLRTKLLTVDEEQSQNLLYQEQLKGNLPSSNFAKLSETELENSIKTMRNEISPYLRQSEILTIEQYFPISSNKIKLYGNIQQLFDDEIVFWKVSSLKDKDIIRFWIYYLVTLLQNNTIRLKYIVRNGEDTQIFQFNSITQQQAQEQLAIYIEDYLNSFQALRWGISAGLDDYFAKIEDVENIEEYCSQKIFKLLEDNSFEASYLQRVLVQSSELDYSVIHHTTKQWFALMQDSKPHNNKKENS</sequence>
<keyword evidence="2 10" id="KW-0547">Nucleotide-binding</keyword>
<comment type="miscellaneous">
    <text evidence="10">In the RecBCD complex, RecB has a slow 3'-5' helicase, an exonuclease activity and loads RecA onto ssDNA, RecD has a fast 5'-3' helicase activity, while RecC stimulates the ATPase and processivity of the RecB helicase and contributes to recognition of the Chi site.</text>
</comment>
<dbReference type="GO" id="GO:0003677">
    <property type="term" value="F:DNA binding"/>
    <property type="evidence" value="ECO:0007669"/>
    <property type="project" value="UniProtKB-UniRule"/>
</dbReference>
<evidence type="ECO:0000256" key="3">
    <source>
        <dbReference type="ARBA" id="ARBA00022763"/>
    </source>
</evidence>
<organism evidence="12 13">
    <name type="scientific">Actinobacillus equuli subsp. equuli</name>
    <dbReference type="NCBI Taxonomy" id="202947"/>
    <lineage>
        <taxon>Bacteria</taxon>
        <taxon>Pseudomonadati</taxon>
        <taxon>Pseudomonadota</taxon>
        <taxon>Gammaproteobacteria</taxon>
        <taxon>Pasteurellales</taxon>
        <taxon>Pasteurellaceae</taxon>
        <taxon>Actinobacillus</taxon>
    </lineage>
</organism>
<evidence type="ECO:0000256" key="4">
    <source>
        <dbReference type="ARBA" id="ARBA00022801"/>
    </source>
</evidence>
<comment type="function">
    <text evidence="10">A helicase/nuclease that prepares dsDNA breaks (DSB) for recombinational DNA repair. Binds to DSBs and unwinds DNA via a highly rapid and processive ATP-dependent bidirectional helicase activity. Unwinds dsDNA until it encounters a Chi (crossover hotspot instigator) sequence from the 3' direction. Cuts ssDNA a few nucleotides 3' to the Chi site. The properties and activities of the enzyme are changed at Chi. The Chi-altered holoenzyme produces a long 3'-ssDNA overhang and facilitates RecA-binding to the ssDNA for homologous DNA recombination and repair. Holoenzyme degrades any linearized DNA that is unable to undergo homologous recombination. In the holoenzyme this subunit recognizes the wild-type Chi sequence, and when added to isolated RecB increases its ATP-dependent helicase processivity.</text>
</comment>
<dbReference type="InterPro" id="IPR027417">
    <property type="entry name" value="P-loop_NTPase"/>
</dbReference>
<dbReference type="Pfam" id="PF04257">
    <property type="entry name" value="Exonuc_V_gamma"/>
    <property type="match status" value="1"/>
</dbReference>
<dbReference type="PIRSF" id="PIRSF000980">
    <property type="entry name" value="RecC"/>
    <property type="match status" value="1"/>
</dbReference>
<dbReference type="AlphaFoldDB" id="A0A9X4G4I5"/>
<dbReference type="Proteomes" id="UP001142444">
    <property type="component" value="Unassembled WGS sequence"/>
</dbReference>
<dbReference type="InterPro" id="IPR006697">
    <property type="entry name" value="RecC"/>
</dbReference>
<dbReference type="InterPro" id="IPR041500">
    <property type="entry name" value="RecC_C"/>
</dbReference>
<dbReference type="Gene3D" id="1.10.10.160">
    <property type="match status" value="1"/>
</dbReference>
<dbReference type="InterPro" id="IPR011335">
    <property type="entry name" value="Restrct_endonuc-II-like"/>
</dbReference>
<comment type="caution">
    <text evidence="12">The sequence shown here is derived from an EMBL/GenBank/DDBJ whole genome shotgun (WGS) entry which is preliminary data.</text>
</comment>
<keyword evidence="1 10" id="KW-0540">Nuclease</keyword>
<dbReference type="SUPFAM" id="SSF52980">
    <property type="entry name" value="Restriction endonuclease-like"/>
    <property type="match status" value="1"/>
</dbReference>
<keyword evidence="8 10" id="KW-0238">DNA-binding</keyword>
<feature type="domain" description="RecC C-terminal" evidence="11">
    <location>
        <begin position="814"/>
        <end position="1018"/>
    </location>
</feature>
<dbReference type="Gene3D" id="3.40.50.10930">
    <property type="match status" value="1"/>
</dbReference>
<evidence type="ECO:0000259" key="11">
    <source>
        <dbReference type="Pfam" id="PF17946"/>
    </source>
</evidence>
<evidence type="ECO:0000256" key="5">
    <source>
        <dbReference type="ARBA" id="ARBA00022806"/>
    </source>
</evidence>
<keyword evidence="5 10" id="KW-0347">Helicase</keyword>
<proteinExistence type="inferred from homology"/>
<accession>A0A9X4G4I5</accession>
<evidence type="ECO:0000256" key="8">
    <source>
        <dbReference type="ARBA" id="ARBA00023125"/>
    </source>
</evidence>
<evidence type="ECO:0000313" key="13">
    <source>
        <dbReference type="Proteomes" id="UP001142444"/>
    </source>
</evidence>
<evidence type="ECO:0000313" key="12">
    <source>
        <dbReference type="EMBL" id="MDE8034550.1"/>
    </source>
</evidence>
<protein>
    <recommendedName>
        <fullName evidence="10">RecBCD enzyme subunit RecC</fullName>
    </recommendedName>
    <alternativeName>
        <fullName evidence="10">Exonuclease V subunit RecC</fullName>
        <shortName evidence="10">ExoV subunit RecC</shortName>
    </alternativeName>
    <alternativeName>
        <fullName evidence="10">Helicase/nuclease RecBCD subunit RecC</fullName>
    </alternativeName>
</protein>
<evidence type="ECO:0000256" key="2">
    <source>
        <dbReference type="ARBA" id="ARBA00022741"/>
    </source>
</evidence>
<dbReference type="PANTHER" id="PTHR30591:SF1">
    <property type="entry name" value="RECBCD ENZYME SUBUNIT RECC"/>
    <property type="match status" value="1"/>
</dbReference>